<reference evidence="3" key="1">
    <citation type="journal article" date="2024" name="Antonie Van Leeuwenhoek">
        <title>Bradyrhizobium ontarionense sp. nov., a novel bacterial symbiont isolated from Aeschynomene indica (Indian jointvetch), harbours photosynthesis, nitrogen fixation and nitrous oxide (N2O) reductase genes.</title>
        <authorList>
            <person name="Bromfield E.S.P."/>
            <person name="Cloutier S."/>
        </authorList>
    </citation>
    <scope>NUCLEOTIDE SEQUENCE</scope>
    <source>
        <strain evidence="3">A19</strain>
    </source>
</reference>
<dbReference type="InterPro" id="IPR011250">
    <property type="entry name" value="OMP/PagP_B-barrel"/>
</dbReference>
<evidence type="ECO:0000313" key="3">
    <source>
        <dbReference type="EMBL" id="UFZ01460.1"/>
    </source>
</evidence>
<gene>
    <name evidence="3" type="ORF">LQG66_19220</name>
</gene>
<dbReference type="EMBL" id="CP088156">
    <property type="protein sequence ID" value="UFZ01460.1"/>
    <property type="molecule type" value="Genomic_DNA"/>
</dbReference>
<keyword evidence="4" id="KW-1185">Reference proteome</keyword>
<protein>
    <recommendedName>
        <fullName evidence="5">Outer membrane protein beta-barrel domain-containing protein</fullName>
    </recommendedName>
</protein>
<dbReference type="RefSeq" id="WP_231317258.1">
    <property type="nucleotide sequence ID" value="NZ_CP088156.1"/>
</dbReference>
<dbReference type="SUPFAM" id="SSF56925">
    <property type="entry name" value="OMPA-like"/>
    <property type="match status" value="1"/>
</dbReference>
<keyword evidence="2" id="KW-0732">Signal</keyword>
<dbReference type="Proteomes" id="UP001431010">
    <property type="component" value="Chromosome"/>
</dbReference>
<name>A0ABY3R2A7_9BRAD</name>
<feature type="signal peptide" evidence="2">
    <location>
        <begin position="1"/>
        <end position="23"/>
    </location>
</feature>
<evidence type="ECO:0008006" key="5">
    <source>
        <dbReference type="Google" id="ProtNLM"/>
    </source>
</evidence>
<organism evidence="3 4">
    <name type="scientific">Bradyrhizobium ontarionense</name>
    <dbReference type="NCBI Taxonomy" id="2898149"/>
    <lineage>
        <taxon>Bacteria</taxon>
        <taxon>Pseudomonadati</taxon>
        <taxon>Pseudomonadota</taxon>
        <taxon>Alphaproteobacteria</taxon>
        <taxon>Hyphomicrobiales</taxon>
        <taxon>Nitrobacteraceae</taxon>
        <taxon>Bradyrhizobium</taxon>
    </lineage>
</organism>
<proteinExistence type="predicted"/>
<evidence type="ECO:0000256" key="1">
    <source>
        <dbReference type="SAM" id="MobiDB-lite"/>
    </source>
</evidence>
<evidence type="ECO:0000313" key="4">
    <source>
        <dbReference type="Proteomes" id="UP001431010"/>
    </source>
</evidence>
<sequence>MSMVFRNTALAFVLAGLCFGAHAAHAQTAPLKYWLPGWPIGFSDSGGSQGLDSYGNFPSFTGNASDSGFFSRRYSVANNWSALSGVGLSSNIVNRYGSLGSYTTEGAQYGYTFKSGVSFYGGFDTLKYNPGLGGPFATFDSRSTSTPAYAINGGVEFKPTPNVSLSLGFSYAGQSSDRIDSDITSPALPGATPQAFTSGRR</sequence>
<accession>A0ABY3R2A7</accession>
<feature type="region of interest" description="Disordered" evidence="1">
    <location>
        <begin position="175"/>
        <end position="201"/>
    </location>
</feature>
<feature type="chain" id="PRO_5045503589" description="Outer membrane protein beta-barrel domain-containing protein" evidence="2">
    <location>
        <begin position="24"/>
        <end position="201"/>
    </location>
</feature>
<evidence type="ECO:0000256" key="2">
    <source>
        <dbReference type="SAM" id="SignalP"/>
    </source>
</evidence>